<sequence length="167" mass="17796">MKIKNSLLGAFALALLNMAVAQAQTARPGRVQPKPRVAAATTEGIKDGISMQKGRVVLTELGISNPLTADKKLINGTTITPAGVVTASDGTTTQITEGDYVSLTGRVTSRKAIADADSIAKVMVFDAKYPGKRKKMEEAAAKKAKEKEKRDEEKAKAKAKAEKKKKK</sequence>
<reference evidence="4 5" key="1">
    <citation type="journal article" date="2018" name="Arch. Microbiol.">
        <title>Hymenobacter segetis sp. nov., isolated from soil.</title>
        <authorList>
            <person name="Ten L.N."/>
            <person name="Lim S.J."/>
            <person name="Kim B.O."/>
            <person name="Kang I.K."/>
            <person name="Jung H.Y."/>
        </authorList>
    </citation>
    <scope>NUCLEOTIDE SEQUENCE [LARGE SCALE GENOMIC DNA]</scope>
    <source>
        <strain evidence="4 5">S7-3-11</strain>
    </source>
</reference>
<evidence type="ECO:0000256" key="1">
    <source>
        <dbReference type="SAM" id="MobiDB-lite"/>
    </source>
</evidence>
<feature type="compositionally biased region" description="Basic and acidic residues" evidence="1">
    <location>
        <begin position="135"/>
        <end position="160"/>
    </location>
</feature>
<keyword evidence="2" id="KW-0732">Signal</keyword>
<accession>A0ABU9LV92</accession>
<feature type="region of interest" description="Disordered" evidence="1">
    <location>
        <begin position="134"/>
        <end position="167"/>
    </location>
</feature>
<evidence type="ECO:0000313" key="4">
    <source>
        <dbReference type="EMBL" id="MEL5993893.1"/>
    </source>
</evidence>
<dbReference type="InterPro" id="IPR046478">
    <property type="entry name" value="DUF6799"/>
</dbReference>
<gene>
    <name evidence="4" type="ORF">AAFH49_06705</name>
</gene>
<comment type="caution">
    <text evidence="4">The sequence shown here is derived from an EMBL/GenBank/DDBJ whole genome shotgun (WGS) entry which is preliminary data.</text>
</comment>
<evidence type="ECO:0000259" key="3">
    <source>
        <dbReference type="Pfam" id="PF20606"/>
    </source>
</evidence>
<keyword evidence="5" id="KW-1185">Reference proteome</keyword>
<feature type="chain" id="PRO_5046906956" evidence="2">
    <location>
        <begin position="24"/>
        <end position="167"/>
    </location>
</feature>
<evidence type="ECO:0000256" key="2">
    <source>
        <dbReference type="SAM" id="SignalP"/>
    </source>
</evidence>
<dbReference type="RefSeq" id="WP_342296792.1">
    <property type="nucleotide sequence ID" value="NZ_JBCEVZ010000011.1"/>
</dbReference>
<protein>
    <submittedName>
        <fullName evidence="4">DUF6799 domain-containing protein</fullName>
    </submittedName>
</protein>
<evidence type="ECO:0000313" key="5">
    <source>
        <dbReference type="Proteomes" id="UP001479606"/>
    </source>
</evidence>
<organism evidence="4 5">
    <name type="scientific">Hymenobacter segetis</name>
    <dbReference type="NCBI Taxonomy" id="2025509"/>
    <lineage>
        <taxon>Bacteria</taxon>
        <taxon>Pseudomonadati</taxon>
        <taxon>Bacteroidota</taxon>
        <taxon>Cytophagia</taxon>
        <taxon>Cytophagales</taxon>
        <taxon>Hymenobacteraceae</taxon>
        <taxon>Hymenobacter</taxon>
    </lineage>
</organism>
<proteinExistence type="predicted"/>
<dbReference type="Proteomes" id="UP001479606">
    <property type="component" value="Unassembled WGS sequence"/>
</dbReference>
<dbReference type="Pfam" id="PF20606">
    <property type="entry name" value="DUF6799"/>
    <property type="match status" value="1"/>
</dbReference>
<dbReference type="EMBL" id="JBCEVZ010000011">
    <property type="protein sequence ID" value="MEL5993893.1"/>
    <property type="molecule type" value="Genomic_DNA"/>
</dbReference>
<name>A0ABU9LV92_9BACT</name>
<feature type="domain" description="DUF6799" evidence="3">
    <location>
        <begin position="46"/>
        <end position="107"/>
    </location>
</feature>
<feature type="signal peptide" evidence="2">
    <location>
        <begin position="1"/>
        <end position="23"/>
    </location>
</feature>